<keyword evidence="2" id="KW-1185">Reference proteome</keyword>
<dbReference type="Proteomes" id="UP001204953">
    <property type="component" value="Unassembled WGS sequence"/>
</dbReference>
<name>A0AAE3GPZ3_9CYAN</name>
<comment type="caution">
    <text evidence="1">The sequence shown here is derived from an EMBL/GenBank/DDBJ whole genome shotgun (WGS) entry which is preliminary data.</text>
</comment>
<dbReference type="EMBL" id="JAMZMM010000032">
    <property type="protein sequence ID" value="MCP2727917.1"/>
    <property type="molecule type" value="Genomic_DNA"/>
</dbReference>
<sequence>MTQVNDVEKNKVYLVTGVVVAIDDGDGILIAGMLSDSPFTPDDGESTPTKNLVGSFAFTKQKAKFLRDRLNEFLQE</sequence>
<reference evidence="1" key="1">
    <citation type="submission" date="2022-06" db="EMBL/GenBank/DDBJ databases">
        <title>New cyanobacteria of genus Symplocastrum in benthos of Lake Baikal.</title>
        <authorList>
            <person name="Sorokovikova E."/>
            <person name="Tikhonova I."/>
            <person name="Krasnopeev A."/>
            <person name="Evseev P."/>
            <person name="Gladkikh A."/>
            <person name="Belykh O."/>
        </authorList>
    </citation>
    <scope>NUCLEOTIDE SEQUENCE</scope>
    <source>
        <strain evidence="1">BBK-W-15</strain>
    </source>
</reference>
<organism evidence="1 2">
    <name type="scientific">Limnofasciculus baicalensis BBK-W-15</name>
    <dbReference type="NCBI Taxonomy" id="2699891"/>
    <lineage>
        <taxon>Bacteria</taxon>
        <taxon>Bacillati</taxon>
        <taxon>Cyanobacteriota</taxon>
        <taxon>Cyanophyceae</taxon>
        <taxon>Coleofasciculales</taxon>
        <taxon>Coleofasciculaceae</taxon>
        <taxon>Limnofasciculus</taxon>
        <taxon>Limnofasciculus baicalensis</taxon>
    </lineage>
</organism>
<evidence type="ECO:0000313" key="2">
    <source>
        <dbReference type="Proteomes" id="UP001204953"/>
    </source>
</evidence>
<gene>
    <name evidence="1" type="ORF">NJ959_05420</name>
</gene>
<evidence type="ECO:0000313" key="1">
    <source>
        <dbReference type="EMBL" id="MCP2727917.1"/>
    </source>
</evidence>
<protein>
    <submittedName>
        <fullName evidence="1">Uncharacterized protein</fullName>
    </submittedName>
</protein>
<dbReference type="AlphaFoldDB" id="A0AAE3GPZ3"/>
<proteinExistence type="predicted"/>
<accession>A0AAE3GPZ3</accession>
<dbReference type="RefSeq" id="WP_254010724.1">
    <property type="nucleotide sequence ID" value="NZ_JAMZMM010000032.1"/>
</dbReference>